<name>A0A9P8AL50_9AGAR</name>
<evidence type="ECO:0000313" key="2">
    <source>
        <dbReference type="Proteomes" id="UP000812287"/>
    </source>
</evidence>
<dbReference type="EMBL" id="MU250597">
    <property type="protein sequence ID" value="KAG7439400.1"/>
    <property type="molecule type" value="Genomic_DNA"/>
</dbReference>
<sequence length="50" mass="5453">GSLTLLFSQPVAALQVKDPNNEWKWVKYVPGGITCNAADTLSFLTKVMAE</sequence>
<evidence type="ECO:0000313" key="1">
    <source>
        <dbReference type="EMBL" id="KAG7439400.1"/>
    </source>
</evidence>
<dbReference type="AlphaFoldDB" id="A0A9P8AL50"/>
<protein>
    <submittedName>
        <fullName evidence="1">Uncharacterized protein</fullName>
    </submittedName>
</protein>
<keyword evidence="2" id="KW-1185">Reference proteome</keyword>
<gene>
    <name evidence="1" type="ORF">BT62DRAFT_913827</name>
</gene>
<proteinExistence type="predicted"/>
<accession>A0A9P8AL50</accession>
<dbReference type="Proteomes" id="UP000812287">
    <property type="component" value="Unassembled WGS sequence"/>
</dbReference>
<dbReference type="RefSeq" id="XP_043032900.1">
    <property type="nucleotide sequence ID" value="XM_043183897.1"/>
</dbReference>
<dbReference type="GeneID" id="66106194"/>
<feature type="non-terminal residue" evidence="1">
    <location>
        <position position="1"/>
    </location>
</feature>
<dbReference type="InterPro" id="IPR027443">
    <property type="entry name" value="IPNS-like_sf"/>
</dbReference>
<reference evidence="1" key="1">
    <citation type="submission" date="2020-11" db="EMBL/GenBank/DDBJ databases">
        <title>Adaptations for nitrogen fixation in a non-lichenized fungal sporocarp promotes dispersal by wood-feeding termites.</title>
        <authorList>
            <consortium name="DOE Joint Genome Institute"/>
            <person name="Koch R.A."/>
            <person name="Yoon G."/>
            <person name="Arayal U."/>
            <person name="Lail K."/>
            <person name="Amirebrahimi M."/>
            <person name="Labutti K."/>
            <person name="Lipzen A."/>
            <person name="Riley R."/>
            <person name="Barry K."/>
            <person name="Henrissat B."/>
            <person name="Grigoriev I.V."/>
            <person name="Herr J.R."/>
            <person name="Aime M.C."/>
        </authorList>
    </citation>
    <scope>NUCLEOTIDE SEQUENCE</scope>
    <source>
        <strain evidence="1">MCA 3950</strain>
    </source>
</reference>
<dbReference type="SUPFAM" id="SSF51197">
    <property type="entry name" value="Clavaminate synthase-like"/>
    <property type="match status" value="1"/>
</dbReference>
<organism evidence="1 2">
    <name type="scientific">Guyanagaster necrorhizus</name>
    <dbReference type="NCBI Taxonomy" id="856835"/>
    <lineage>
        <taxon>Eukaryota</taxon>
        <taxon>Fungi</taxon>
        <taxon>Dikarya</taxon>
        <taxon>Basidiomycota</taxon>
        <taxon>Agaricomycotina</taxon>
        <taxon>Agaricomycetes</taxon>
        <taxon>Agaricomycetidae</taxon>
        <taxon>Agaricales</taxon>
        <taxon>Marasmiineae</taxon>
        <taxon>Physalacriaceae</taxon>
        <taxon>Guyanagaster</taxon>
    </lineage>
</organism>
<dbReference type="Gene3D" id="2.60.120.330">
    <property type="entry name" value="B-lactam Antibiotic, Isopenicillin N Synthase, Chain"/>
    <property type="match status" value="1"/>
</dbReference>
<dbReference type="OrthoDB" id="406156at2759"/>
<comment type="caution">
    <text evidence="1">The sequence shown here is derived from an EMBL/GenBank/DDBJ whole genome shotgun (WGS) entry which is preliminary data.</text>
</comment>